<accession>A0ABR4R150</accession>
<evidence type="ECO:0000313" key="2">
    <source>
        <dbReference type="EMBL" id="KCB23586.1"/>
    </source>
</evidence>
<organism evidence="2 3">
    <name type="scientific">Bordetella hinzii OH87 BAL007II</name>
    <dbReference type="NCBI Taxonomy" id="1331262"/>
    <lineage>
        <taxon>Bacteria</taxon>
        <taxon>Pseudomonadati</taxon>
        <taxon>Pseudomonadota</taxon>
        <taxon>Betaproteobacteria</taxon>
        <taxon>Burkholderiales</taxon>
        <taxon>Alcaligenaceae</taxon>
        <taxon>Bordetella</taxon>
    </lineage>
</organism>
<sequence length="50" mass="5361">MATSQAGPRAVPAQSIEQRSARRKRLALRGQPAGAPAPAYSFTCYWTAGR</sequence>
<reference evidence="2 3" key="1">
    <citation type="submission" date="2014-03" db="EMBL/GenBank/DDBJ databases">
        <title>Genome sequence of Bordetella hinzii.</title>
        <authorList>
            <person name="Register K."/>
            <person name="Harvill E."/>
            <person name="Goodfield L.L."/>
            <person name="Ivanov Y.V."/>
            <person name="Meyer J.A."/>
            <person name="Muse S.J."/>
            <person name="Jacobs N."/>
            <person name="Bendor L."/>
            <person name="Smallridge W.E."/>
            <person name="Brinkac L.M."/>
            <person name="Sanka R."/>
            <person name="Kim M."/>
            <person name="Losada L."/>
        </authorList>
    </citation>
    <scope>NUCLEOTIDE SEQUENCE [LARGE SCALE GENOMIC DNA]</scope>
    <source>
        <strain evidence="2 3">OH87 BAL007II</strain>
    </source>
</reference>
<protein>
    <submittedName>
        <fullName evidence="2">Uncharacterized protein</fullName>
    </submittedName>
</protein>
<evidence type="ECO:0000256" key="1">
    <source>
        <dbReference type="SAM" id="MobiDB-lite"/>
    </source>
</evidence>
<gene>
    <name evidence="2" type="ORF">L544_4360</name>
</gene>
<comment type="caution">
    <text evidence="2">The sequence shown here is derived from an EMBL/GenBank/DDBJ whole genome shotgun (WGS) entry which is preliminary data.</text>
</comment>
<feature type="region of interest" description="Disordered" evidence="1">
    <location>
        <begin position="1"/>
        <end position="37"/>
    </location>
</feature>
<keyword evidence="3" id="KW-1185">Reference proteome</keyword>
<dbReference type="Proteomes" id="UP000025748">
    <property type="component" value="Unassembled WGS sequence"/>
</dbReference>
<evidence type="ECO:0000313" key="3">
    <source>
        <dbReference type="Proteomes" id="UP000025748"/>
    </source>
</evidence>
<name>A0ABR4R150_9BORD</name>
<dbReference type="EMBL" id="JHEM01000019">
    <property type="protein sequence ID" value="KCB23586.1"/>
    <property type="molecule type" value="Genomic_DNA"/>
</dbReference>
<proteinExistence type="predicted"/>